<feature type="transmembrane region" description="Helical" evidence="1">
    <location>
        <begin position="88"/>
        <end position="119"/>
    </location>
</feature>
<dbReference type="Proteomes" id="UP000668403">
    <property type="component" value="Unassembled WGS sequence"/>
</dbReference>
<name>A0A939QEL8_9MICO</name>
<keyword evidence="1" id="KW-0812">Transmembrane</keyword>
<keyword evidence="3" id="KW-1185">Reference proteome</keyword>
<proteinExistence type="predicted"/>
<protein>
    <submittedName>
        <fullName evidence="2">DUF4190 domain-containing protein</fullName>
    </submittedName>
</protein>
<sequence>MSMADGTTTPITESASVYVPDEKLSDEPVVAPGDRTIAERRARAFSVTSFILGIVSVAAGWTFFVPIVGLVLGLVALKKPTVDRTLTIWGIVLNGVMLALFALAAIAIMFFIGAGLAMVPFAA</sequence>
<dbReference type="RefSeq" id="WP_208239944.1">
    <property type="nucleotide sequence ID" value="NZ_BAAAQU010000002.1"/>
</dbReference>
<reference evidence="2" key="1">
    <citation type="submission" date="2021-03" db="EMBL/GenBank/DDBJ databases">
        <title>Leucobacter chromiisoli sp. nov., isolated from chromium-containing soil of chemical plant.</title>
        <authorList>
            <person name="Xu Z."/>
        </authorList>
    </citation>
    <scope>NUCLEOTIDE SEQUENCE</scope>
    <source>
        <strain evidence="2">K 70/01</strain>
    </source>
</reference>
<dbReference type="AlphaFoldDB" id="A0A939QEL8"/>
<keyword evidence="1" id="KW-1133">Transmembrane helix</keyword>
<keyword evidence="1" id="KW-0472">Membrane</keyword>
<comment type="caution">
    <text evidence="2">The sequence shown here is derived from an EMBL/GenBank/DDBJ whole genome shotgun (WGS) entry which is preliminary data.</text>
</comment>
<gene>
    <name evidence="2" type="ORF">J4H85_12040</name>
</gene>
<evidence type="ECO:0000313" key="2">
    <source>
        <dbReference type="EMBL" id="MBO2990725.1"/>
    </source>
</evidence>
<dbReference type="EMBL" id="JAGFBF010000005">
    <property type="protein sequence ID" value="MBO2990725.1"/>
    <property type="molecule type" value="Genomic_DNA"/>
</dbReference>
<organism evidence="2 3">
    <name type="scientific">Leucobacter tardus</name>
    <dbReference type="NCBI Taxonomy" id="501483"/>
    <lineage>
        <taxon>Bacteria</taxon>
        <taxon>Bacillati</taxon>
        <taxon>Actinomycetota</taxon>
        <taxon>Actinomycetes</taxon>
        <taxon>Micrococcales</taxon>
        <taxon>Microbacteriaceae</taxon>
        <taxon>Leucobacter</taxon>
    </lineage>
</organism>
<feature type="transmembrane region" description="Helical" evidence="1">
    <location>
        <begin position="50"/>
        <end position="76"/>
    </location>
</feature>
<accession>A0A939QEL8</accession>
<evidence type="ECO:0000313" key="3">
    <source>
        <dbReference type="Proteomes" id="UP000668403"/>
    </source>
</evidence>
<evidence type="ECO:0000256" key="1">
    <source>
        <dbReference type="SAM" id="Phobius"/>
    </source>
</evidence>